<comment type="caution">
    <text evidence="9">Lacks conserved residue(s) required for the propagation of feature annotation.</text>
</comment>
<gene>
    <name evidence="12" type="ORF">CSUB01_09642</name>
</gene>
<dbReference type="GO" id="GO:0046872">
    <property type="term" value="F:metal ion binding"/>
    <property type="evidence" value="ECO:0007669"/>
    <property type="project" value="UniProtKB-UniRule"/>
</dbReference>
<organism evidence="12 13">
    <name type="scientific">Colletotrichum sublineola</name>
    <name type="common">Sorghum anthracnose fungus</name>
    <dbReference type="NCBI Taxonomy" id="1173701"/>
    <lineage>
        <taxon>Eukaryota</taxon>
        <taxon>Fungi</taxon>
        <taxon>Dikarya</taxon>
        <taxon>Ascomycota</taxon>
        <taxon>Pezizomycotina</taxon>
        <taxon>Sordariomycetes</taxon>
        <taxon>Hypocreomycetidae</taxon>
        <taxon>Glomerellales</taxon>
        <taxon>Glomerellaceae</taxon>
        <taxon>Colletotrichum</taxon>
        <taxon>Colletotrichum graminicola species complex</taxon>
    </lineage>
</organism>
<evidence type="ECO:0000256" key="9">
    <source>
        <dbReference type="PROSITE-ProRule" id="PRU01356"/>
    </source>
</evidence>
<comment type="subcellular location">
    <subcellularLocation>
        <location evidence="1">Membrane</location>
        <topology evidence="1">Lipid-anchor</topology>
        <topology evidence="1">GPI-anchor</topology>
    </subcellularLocation>
    <subcellularLocation>
        <location evidence="2">Secreted</location>
    </subcellularLocation>
</comment>
<evidence type="ECO:0000256" key="2">
    <source>
        <dbReference type="ARBA" id="ARBA00004613"/>
    </source>
</evidence>
<dbReference type="EMBL" id="JMSE01001556">
    <property type="protein sequence ID" value="KDN60034.1"/>
    <property type="molecule type" value="Genomic_DNA"/>
</dbReference>
<evidence type="ECO:0000313" key="12">
    <source>
        <dbReference type="EMBL" id="KDN60034.1"/>
    </source>
</evidence>
<dbReference type="STRING" id="1173701.A0A066WX87"/>
<dbReference type="eggNOG" id="ENOG502SFDE">
    <property type="taxonomic scope" value="Eukaryota"/>
</dbReference>
<feature type="chain" id="PRO_5001634246" evidence="10">
    <location>
        <begin position="17"/>
        <end position="166"/>
    </location>
</feature>
<evidence type="ECO:0000256" key="4">
    <source>
        <dbReference type="ARBA" id="ARBA00022525"/>
    </source>
</evidence>
<dbReference type="HOGENOM" id="CLU_063084_4_2_1"/>
<dbReference type="PROSITE" id="PS52012">
    <property type="entry name" value="CFEM"/>
    <property type="match status" value="1"/>
</dbReference>
<accession>A0A066WX87</accession>
<feature type="disulfide bond" evidence="9">
    <location>
        <begin position="55"/>
        <end position="62"/>
    </location>
</feature>
<dbReference type="InterPro" id="IPR008427">
    <property type="entry name" value="Extracellular_membr_CFEM_dom"/>
</dbReference>
<reference evidence="13" key="1">
    <citation type="journal article" date="2014" name="Genome Announc.">
        <title>Draft genome sequence of Colletotrichum sublineola, a destructive pathogen of cultivated sorghum.</title>
        <authorList>
            <person name="Baroncelli R."/>
            <person name="Sanz-Martin J.M."/>
            <person name="Rech G.E."/>
            <person name="Sukno S.A."/>
            <person name="Thon M.R."/>
        </authorList>
    </citation>
    <scope>NUCLEOTIDE SEQUENCE [LARGE SCALE GENOMIC DNA]</scope>
    <source>
        <strain evidence="13">TX430BB</strain>
    </source>
</reference>
<dbReference type="GO" id="GO:0098552">
    <property type="term" value="C:side of membrane"/>
    <property type="evidence" value="ECO:0007669"/>
    <property type="project" value="UniProtKB-KW"/>
</dbReference>
<feature type="signal peptide" evidence="10">
    <location>
        <begin position="1"/>
        <end position="16"/>
    </location>
</feature>
<comment type="caution">
    <text evidence="12">The sequence shown here is derived from an EMBL/GenBank/DDBJ whole genome shotgun (WGS) entry which is preliminary data.</text>
</comment>
<keyword evidence="5" id="KW-0472">Membrane</keyword>
<evidence type="ECO:0000256" key="5">
    <source>
        <dbReference type="ARBA" id="ARBA00022622"/>
    </source>
</evidence>
<keyword evidence="5" id="KW-0336">GPI-anchor</keyword>
<keyword evidence="5" id="KW-0325">Glycoprotein</keyword>
<keyword evidence="4" id="KW-0964">Secreted</keyword>
<keyword evidence="9" id="KW-0349">Heme</keyword>
<dbReference type="AlphaFoldDB" id="A0A066WX87"/>
<evidence type="ECO:0000256" key="3">
    <source>
        <dbReference type="ARBA" id="ARBA00010031"/>
    </source>
</evidence>
<keyword evidence="6 10" id="KW-0732">Signal</keyword>
<dbReference type="OMA" id="VSQLPTC"/>
<keyword evidence="9" id="KW-0408">Iron</keyword>
<evidence type="ECO:0000313" key="13">
    <source>
        <dbReference type="Proteomes" id="UP000027238"/>
    </source>
</evidence>
<dbReference type="Pfam" id="PF05730">
    <property type="entry name" value="CFEM"/>
    <property type="match status" value="1"/>
</dbReference>
<dbReference type="OrthoDB" id="3065412at2759"/>
<name>A0A066WX87_COLSU</name>
<keyword evidence="13" id="KW-1185">Reference proteome</keyword>
<dbReference type="Proteomes" id="UP000027238">
    <property type="component" value="Unassembled WGS sequence"/>
</dbReference>
<evidence type="ECO:0000256" key="8">
    <source>
        <dbReference type="ARBA" id="ARBA00023288"/>
    </source>
</evidence>
<evidence type="ECO:0000256" key="10">
    <source>
        <dbReference type="SAM" id="SignalP"/>
    </source>
</evidence>
<keyword evidence="8" id="KW-0449">Lipoprotein</keyword>
<keyword evidence="7 9" id="KW-1015">Disulfide bond</keyword>
<proteinExistence type="inferred from homology"/>
<protein>
    <submittedName>
        <fullName evidence="12">Putative CFEM domain-containing protein</fullName>
    </submittedName>
</protein>
<sequence>MQIILTLGLLSGLAAAQSATSTAPSSGSSDVAGLVSQLPTCAVSCIEKAASSIGCAATDFACLCKSQDKLISTLTPCVLTAGCSSDQIGEAAKIAPQICALVSNNPAASDIAAASSLVTGALGTASASGAAATASTSPTAAAVRPTSGYFSIVGAGIAALAAAVAL</sequence>
<evidence type="ECO:0000256" key="6">
    <source>
        <dbReference type="ARBA" id="ARBA00022729"/>
    </source>
</evidence>
<evidence type="ECO:0000256" key="1">
    <source>
        <dbReference type="ARBA" id="ARBA00004589"/>
    </source>
</evidence>
<feature type="domain" description="CFEM" evidence="11">
    <location>
        <begin position="11"/>
        <end position="126"/>
    </location>
</feature>
<keyword evidence="9" id="KW-0479">Metal-binding</keyword>
<evidence type="ECO:0000256" key="7">
    <source>
        <dbReference type="ARBA" id="ARBA00023157"/>
    </source>
</evidence>
<evidence type="ECO:0000259" key="11">
    <source>
        <dbReference type="PROSITE" id="PS52012"/>
    </source>
</evidence>
<feature type="binding site" description="axial binding residue" evidence="9">
    <location>
        <position position="59"/>
    </location>
    <ligand>
        <name>heme</name>
        <dbReference type="ChEBI" id="CHEBI:30413"/>
    </ligand>
    <ligandPart>
        <name>Fe</name>
        <dbReference type="ChEBI" id="CHEBI:18248"/>
    </ligandPart>
</feature>
<dbReference type="SMART" id="SM00747">
    <property type="entry name" value="CFEM"/>
    <property type="match status" value="1"/>
</dbReference>
<comment type="similarity">
    <text evidence="3">Belongs to the RBT5 family.</text>
</comment>
<dbReference type="GO" id="GO:0005576">
    <property type="term" value="C:extracellular region"/>
    <property type="evidence" value="ECO:0007669"/>
    <property type="project" value="UniProtKB-SubCell"/>
</dbReference>